<feature type="compositionally biased region" description="Basic and acidic residues" evidence="9">
    <location>
        <begin position="312"/>
        <end position="323"/>
    </location>
</feature>
<dbReference type="InterPro" id="IPR014721">
    <property type="entry name" value="Ribsml_uS5_D2-typ_fold_subgr"/>
</dbReference>
<feature type="region of interest" description="Disordered" evidence="9">
    <location>
        <begin position="1737"/>
        <end position="1759"/>
    </location>
</feature>
<evidence type="ECO:0000313" key="12">
    <source>
        <dbReference type="EMBL" id="KAF3072496.1"/>
    </source>
</evidence>
<comment type="function">
    <text evidence="8">Catalyzes the GTP-dependent ribosomal translocation step during translation elongation. During this step, the ribosome changes from the pre-translocational (PRE) to the post-translocational (POST) state as the newly formed A-site-bound peptidyl-tRNA and P-site-bound deacylated tRNA move to the P and E sites, respectively. Catalyzes the coordinated movement of the two tRNA molecules, the mRNA and conformational changes in the ribosome.</text>
</comment>
<dbReference type="InterPro" id="IPR031157">
    <property type="entry name" value="G_TR_CS"/>
</dbReference>
<feature type="region of interest" description="Disordered" evidence="9">
    <location>
        <begin position="312"/>
        <end position="334"/>
    </location>
</feature>
<dbReference type="Pfam" id="PF25038">
    <property type="entry name" value="Csf1_C"/>
    <property type="match status" value="1"/>
</dbReference>
<evidence type="ECO:0000256" key="8">
    <source>
        <dbReference type="ARBA" id="ARBA00024731"/>
    </source>
</evidence>
<feature type="compositionally biased region" description="Pro residues" evidence="9">
    <location>
        <begin position="1152"/>
        <end position="1161"/>
    </location>
</feature>
<evidence type="ECO:0000256" key="10">
    <source>
        <dbReference type="SAM" id="Phobius"/>
    </source>
</evidence>
<dbReference type="PRINTS" id="PR00315">
    <property type="entry name" value="ELONGATNFCT"/>
</dbReference>
<feature type="transmembrane region" description="Helical" evidence="10">
    <location>
        <begin position="62"/>
        <end position="83"/>
    </location>
</feature>
<dbReference type="Pfam" id="PF14492">
    <property type="entry name" value="EFG_III"/>
    <property type="match status" value="1"/>
</dbReference>
<protein>
    <recommendedName>
        <fullName evidence="2">Elongation factor 2</fullName>
    </recommendedName>
</protein>
<dbReference type="InterPro" id="IPR004161">
    <property type="entry name" value="EFTu-like_2"/>
</dbReference>
<dbReference type="PANTHER" id="PTHR32085">
    <property type="entry name" value="PROTEIN CSF1"/>
    <property type="match status" value="1"/>
</dbReference>
<keyword evidence="13" id="KW-1185">Reference proteome</keyword>
<dbReference type="SMART" id="SM00838">
    <property type="entry name" value="EFG_C"/>
    <property type="match status" value="1"/>
</dbReference>
<dbReference type="GO" id="GO:0006113">
    <property type="term" value="P:fermentation"/>
    <property type="evidence" value="ECO:0007669"/>
    <property type="project" value="InterPro"/>
</dbReference>
<accession>A0A9P5CCD5</accession>
<dbReference type="FunFam" id="3.30.70.240:FF:000003">
    <property type="entry name" value="Translation elongation factor 2"/>
    <property type="match status" value="1"/>
</dbReference>
<feature type="compositionally biased region" description="Polar residues" evidence="9">
    <location>
        <begin position="207"/>
        <end position="218"/>
    </location>
</feature>
<evidence type="ECO:0000256" key="4">
    <source>
        <dbReference type="ARBA" id="ARBA00022741"/>
    </source>
</evidence>
<dbReference type="FunFam" id="2.40.30.10:FF:000010">
    <property type="entry name" value="Translation elongation factor 2"/>
    <property type="match status" value="1"/>
</dbReference>
<dbReference type="EMBL" id="QLNT01000008">
    <property type="protein sequence ID" value="KAF3072496.1"/>
    <property type="molecule type" value="Genomic_DNA"/>
</dbReference>
<keyword evidence="3" id="KW-0963">Cytoplasm</keyword>
<dbReference type="Pfam" id="PF03764">
    <property type="entry name" value="EFG_IV"/>
    <property type="match status" value="1"/>
</dbReference>
<comment type="caution">
    <text evidence="12">The sequence shown here is derived from an EMBL/GenBank/DDBJ whole genome shotgun (WGS) entry which is preliminary data.</text>
</comment>
<dbReference type="SUPFAM" id="SSF54211">
    <property type="entry name" value="Ribosomal protein S5 domain 2-like"/>
    <property type="match status" value="1"/>
</dbReference>
<feature type="compositionally biased region" description="Basic and acidic residues" evidence="9">
    <location>
        <begin position="533"/>
        <end position="544"/>
    </location>
</feature>
<dbReference type="InterPro" id="IPR000795">
    <property type="entry name" value="T_Tr_GTP-bd_dom"/>
</dbReference>
<feature type="compositionally biased region" description="Basic and acidic residues" evidence="9">
    <location>
        <begin position="2527"/>
        <end position="2549"/>
    </location>
</feature>
<feature type="region of interest" description="Disordered" evidence="9">
    <location>
        <begin position="533"/>
        <end position="568"/>
    </location>
</feature>
<dbReference type="Pfam" id="PF00009">
    <property type="entry name" value="GTP_EFTU"/>
    <property type="match status" value="1"/>
</dbReference>
<name>A0A9P5CCD5_9HYPO</name>
<comment type="subcellular location">
    <subcellularLocation>
        <location evidence="1">Cytoplasm</location>
    </subcellularLocation>
</comment>
<dbReference type="GO" id="GO:0016020">
    <property type="term" value="C:membrane"/>
    <property type="evidence" value="ECO:0007669"/>
    <property type="project" value="InterPro"/>
</dbReference>
<dbReference type="Gene3D" id="3.30.230.10">
    <property type="match status" value="1"/>
</dbReference>
<dbReference type="Gene3D" id="3.30.70.870">
    <property type="entry name" value="Elongation Factor G (Translational Gtpase), domain 3"/>
    <property type="match status" value="1"/>
</dbReference>
<dbReference type="CDD" id="cd01885">
    <property type="entry name" value="EF2"/>
    <property type="match status" value="1"/>
</dbReference>
<keyword evidence="6" id="KW-0648">Protein biosynthesis</keyword>
<dbReference type="SMART" id="SM00889">
    <property type="entry name" value="EFG_IV"/>
    <property type="match status" value="1"/>
</dbReference>
<feature type="transmembrane region" description="Helical" evidence="10">
    <location>
        <begin position="20"/>
        <end position="41"/>
    </location>
</feature>
<dbReference type="InterPro" id="IPR056779">
    <property type="entry name" value="Csf1_C"/>
</dbReference>
<dbReference type="CDD" id="cd03700">
    <property type="entry name" value="EF2_snRNP_like_II"/>
    <property type="match status" value="1"/>
</dbReference>
<keyword evidence="10" id="KW-1133">Transmembrane helix</keyword>
<evidence type="ECO:0000256" key="7">
    <source>
        <dbReference type="ARBA" id="ARBA00023134"/>
    </source>
</evidence>
<dbReference type="InterPro" id="IPR035647">
    <property type="entry name" value="EFG_III/V"/>
</dbReference>
<dbReference type="InterPro" id="IPR020568">
    <property type="entry name" value="Ribosomal_Su5_D2-typ_SF"/>
</dbReference>
<keyword evidence="4" id="KW-0547">Nucleotide-binding</keyword>
<dbReference type="GO" id="GO:0005737">
    <property type="term" value="C:cytoplasm"/>
    <property type="evidence" value="ECO:0007669"/>
    <property type="project" value="UniProtKB-SubCell"/>
</dbReference>
<dbReference type="SUPFAM" id="SSF50447">
    <property type="entry name" value="Translation proteins"/>
    <property type="match status" value="1"/>
</dbReference>
<dbReference type="GO" id="GO:0003746">
    <property type="term" value="F:translation elongation factor activity"/>
    <property type="evidence" value="ECO:0007669"/>
    <property type="project" value="UniProtKB-KW"/>
</dbReference>
<evidence type="ECO:0000256" key="2">
    <source>
        <dbReference type="ARBA" id="ARBA00017891"/>
    </source>
</evidence>
<keyword evidence="10" id="KW-0812">Transmembrane</keyword>
<evidence type="ECO:0000313" key="13">
    <source>
        <dbReference type="Proteomes" id="UP000801864"/>
    </source>
</evidence>
<dbReference type="InterPro" id="IPR027417">
    <property type="entry name" value="P-loop_NTPase"/>
</dbReference>
<organism evidence="12 13">
    <name type="scientific">Trichoderma lentiforme</name>
    <dbReference type="NCBI Taxonomy" id="1567552"/>
    <lineage>
        <taxon>Eukaryota</taxon>
        <taxon>Fungi</taxon>
        <taxon>Dikarya</taxon>
        <taxon>Ascomycota</taxon>
        <taxon>Pezizomycotina</taxon>
        <taxon>Sordariomycetes</taxon>
        <taxon>Hypocreomycetidae</taxon>
        <taxon>Hypocreales</taxon>
        <taxon>Hypocreaceae</taxon>
        <taxon>Trichoderma</taxon>
    </lineage>
</organism>
<dbReference type="NCBIfam" id="TIGR00231">
    <property type="entry name" value="small_GTP"/>
    <property type="match status" value="1"/>
</dbReference>
<evidence type="ECO:0000259" key="11">
    <source>
        <dbReference type="PROSITE" id="PS51722"/>
    </source>
</evidence>
<keyword evidence="7" id="KW-0342">GTP-binding</keyword>
<dbReference type="Gene3D" id="3.40.50.300">
    <property type="entry name" value="P-loop containing nucleotide triphosphate hydrolases"/>
    <property type="match status" value="1"/>
</dbReference>
<feature type="compositionally biased region" description="Low complexity" evidence="9">
    <location>
        <begin position="2388"/>
        <end position="2398"/>
    </location>
</feature>
<evidence type="ECO:0000256" key="1">
    <source>
        <dbReference type="ARBA" id="ARBA00004496"/>
    </source>
</evidence>
<dbReference type="SUPFAM" id="SSF54980">
    <property type="entry name" value="EF-G C-terminal domain-like"/>
    <property type="match status" value="2"/>
</dbReference>
<dbReference type="PROSITE" id="PS51722">
    <property type="entry name" value="G_TR_2"/>
    <property type="match status" value="1"/>
</dbReference>
<feature type="compositionally biased region" description="Low complexity" evidence="9">
    <location>
        <begin position="1187"/>
        <end position="1200"/>
    </location>
</feature>
<evidence type="ECO:0000256" key="9">
    <source>
        <dbReference type="SAM" id="MobiDB-lite"/>
    </source>
</evidence>
<evidence type="ECO:0000256" key="3">
    <source>
        <dbReference type="ARBA" id="ARBA00022490"/>
    </source>
</evidence>
<reference evidence="12 13" key="1">
    <citation type="submission" date="2018-06" db="EMBL/GenBank/DDBJ databases">
        <title>Genome analysis of cellulolytic fungus Trichoderma lentiforme CFAM-422.</title>
        <authorList>
            <person name="Steindorff A.S."/>
            <person name="Formighieri E.F."/>
            <person name="Midorikawa G.E.O."/>
            <person name="Tamietti M.S."/>
            <person name="Ramos E.Z."/>
            <person name="Silva A.S."/>
            <person name="Bon E.P.S."/>
            <person name="Mendes T.D."/>
            <person name="Damaso M.C.T."/>
            <person name="Favaro L.C.L."/>
        </authorList>
    </citation>
    <scope>NUCLEOTIDE SEQUENCE [LARGE SCALE GENOMIC DNA]</scope>
    <source>
        <strain evidence="12 13">CFAM-422</strain>
    </source>
</reference>
<dbReference type="PROSITE" id="PS00301">
    <property type="entry name" value="G_TR_1"/>
    <property type="match status" value="1"/>
</dbReference>
<dbReference type="Proteomes" id="UP000801864">
    <property type="component" value="Unassembled WGS sequence"/>
</dbReference>
<feature type="domain" description="Tr-type G" evidence="11">
    <location>
        <begin position="3213"/>
        <end position="3451"/>
    </location>
</feature>
<evidence type="ECO:0000256" key="6">
    <source>
        <dbReference type="ARBA" id="ARBA00022917"/>
    </source>
</evidence>
<feature type="region of interest" description="Disordered" evidence="9">
    <location>
        <begin position="1147"/>
        <end position="1244"/>
    </location>
</feature>
<dbReference type="InterPro" id="IPR029636">
    <property type="entry name" value="Csf1"/>
</dbReference>
<dbReference type="GO" id="GO:0005525">
    <property type="term" value="F:GTP binding"/>
    <property type="evidence" value="ECO:0007669"/>
    <property type="project" value="UniProtKB-KW"/>
</dbReference>
<dbReference type="Pfam" id="PF03144">
    <property type="entry name" value="GTP_EFTU_D2"/>
    <property type="match status" value="1"/>
</dbReference>
<dbReference type="InterPro" id="IPR005225">
    <property type="entry name" value="Small_GTP-bd"/>
</dbReference>
<dbReference type="Pfam" id="PF00679">
    <property type="entry name" value="EFG_C"/>
    <property type="match status" value="1"/>
</dbReference>
<dbReference type="InterPro" id="IPR005517">
    <property type="entry name" value="Transl_elong_EFG/EF2_IV"/>
</dbReference>
<dbReference type="Pfam" id="PF21678">
    <property type="entry name" value="Csf1_N"/>
    <property type="match status" value="1"/>
</dbReference>
<keyword evidence="10" id="KW-0472">Membrane</keyword>
<dbReference type="CDD" id="cd01681">
    <property type="entry name" value="aeEF2_snRNP_like_IV"/>
    <property type="match status" value="1"/>
</dbReference>
<dbReference type="FunFam" id="3.30.70.870:FF:000002">
    <property type="entry name" value="Translation elongation factor 2"/>
    <property type="match status" value="1"/>
</dbReference>
<dbReference type="SUPFAM" id="SSF52540">
    <property type="entry name" value="P-loop containing nucleoside triphosphate hydrolases"/>
    <property type="match status" value="1"/>
</dbReference>
<feature type="region of interest" description="Disordered" evidence="9">
    <location>
        <begin position="166"/>
        <end position="233"/>
    </location>
</feature>
<feature type="compositionally biased region" description="Basic and acidic residues" evidence="9">
    <location>
        <begin position="176"/>
        <end position="206"/>
    </location>
</feature>
<evidence type="ECO:0000256" key="5">
    <source>
        <dbReference type="ARBA" id="ARBA00022768"/>
    </source>
</evidence>
<dbReference type="FunFam" id="3.40.50.300:FF:000058">
    <property type="entry name" value="Translation elongation factor 2"/>
    <property type="match status" value="1"/>
</dbReference>
<dbReference type="PANTHER" id="PTHR32085:SF3">
    <property type="entry name" value="PROTEIN CSF1"/>
    <property type="match status" value="1"/>
</dbReference>
<feature type="region of interest" description="Disordered" evidence="9">
    <location>
        <begin position="2527"/>
        <end position="2553"/>
    </location>
</feature>
<proteinExistence type="predicted"/>
<gene>
    <name evidence="12" type="ORF">CFAM422_005449</name>
</gene>
<dbReference type="Gene3D" id="2.40.30.10">
    <property type="entry name" value="Translation factors"/>
    <property type="match status" value="1"/>
</dbReference>
<feature type="region of interest" description="Disordered" evidence="9">
    <location>
        <begin position="2388"/>
        <end position="2413"/>
    </location>
</feature>
<dbReference type="Gene3D" id="3.30.70.240">
    <property type="match status" value="1"/>
</dbReference>
<sequence>MERLVIPDIGPGQPRPGFNYEFLIFIILSAILAIFFLLYFNRVFGSIVSYGIRTWTWHRYRIYLDIQALQVSLLAGRIFFMGLRYHGSNETFLVQHGDITWRYWLRRVREADIFVSKGEENVASAREGNSKLPCRINVNLVGLEWFVYNRSPAYDSVLAGIIDPNSSGGSSSTGAFDEKGDAGLRSRNTTHEDSSERAPISREKSNKPLNGNASRPSTGSSSGSSDESEEDKNEELPFILKLFPMQIECEKAAAVFGNDNTKAILIVKADTLSGDVDATETTTVDQYRQVFKFELEHPVVEMLDNLDYKEDQATRAKRERESVPQEPQHVPRKSYFRQQRRKALSSLRNLVPYWRRSVESFSSDARAGGGVVPAHVPGVVQWQGLSRYLDDQDIDDKTRWAPVEYAAVSTILDSPLCQLTVFWDAVSKVTEEAHRQRQLDPSLNINGSEPPAWGVQLSVKGGTMNYGPWADRQRADLQRVFVPSLSKDGSATGPLPVGAWRVPTQFDLLVELEDTVTLRIPIREESKNWRWRGKEHMAKPDTARNTRKHRTRGKKNSKSEATQPRPAGWLEFKIPQNSTVRYYMDMVANSAGYKNKCNIHLPTSELWSSVNHDLLWRSGALKISCDLATPLSWNTLRNWHFNLTFDGMDMYLLRDHIFLIVDLVDDWAAGPPPEYLVFTPFLYHLHLSLQNVKIFLNVNDGNIIDKATAMDDNSFLILSSPELKAETCIPLDKFRPSTNSIPFDVRADTLDLALHTSQSSTQATFVKSKELGHIEGLGVNGSYQYNATTSPANTDTLVLNVHAQSPCVSLYGFLVRYIMVLKDNYFGEHVHFKTQDEYQEQLQAKIHNPDAEMVAIRPPPKKSNDMDVILAIRVDDPRLLVPTNIYSAKRYLQGELASLSLDLRFTNYYMDMELDISPLSLSLGSSDSDLDSPSMSSSSTQLFIDGIRVYGHRTFGLPPSEPTYLCNWDVSVGTVAGECTPDFLAALTKAGPAFGFTFDDVENALVPYSSLIFYDVTFVRVAVQSIRLWIHVEESVFSFSTDTIDVNSNDWARSHYSKRANVLIPNIQFSCINAESAARHKARPQHPVETQAYLRTDVRLATVGRKFHFTEERKIQQDLIYREDQRTDRTPFLILPGTGGDYIPEQVDPPAQCMPPPPPPLGEAEYDKMSAPSTMSSRSRRVTRQKSFVSFASTSSSSSFRLNSPRTMRRPSKFGDSLSIRSAAMRGSRSEFDKGEQSVSPGRRSSFYSTVGDFSAHENPEQSAIAFSSQYFTPNFPLEGVRPDSRDATFPPIEREDMDFFNRLKTNLNDIDPDDLSENHAQSSTIIEFPSGISAFVTPEAVRHATILLAALQPTEPEDVLDSLQSSTITDIFKSKKEANISGEMTDVMVKVPRINVRFLNSSTLDSPDPSEEELDQYDLTICKVSLVTRTTKERGVVNSRTSLDLRLGSVEMSASERLSSVHKPQAAVVLQIDGVRVSLGAKEITYFDADIGSIAGRTASGKIEYLASLIHRTGIVASELERLLTEVNEHHSTCVKYFVLRLLQVGEATNDPAFLIRPSAVLRSAPQHLRTVDSWKMITRLRQIWDTKNEIEKSRLIQECWGQSPALPPDAAQRVVSSFEKWRNWDLGNVSSTLLLKKIFGDTQPNDGKEEELYPLLGACKLGKICLVLDPGPKENKIGFVDLSARVERKLGDPTTAVLGTIPVTVLNICCGNASLNLNWELCVLADDILRLYNRSQSQRPPPPSPVQKIVPEPAKPPKRSSAFHIALELIKGSIELETVNLSAKTLGDGLKASLLTFDTTDGATLTSLMINCDAVTSSLKSHSHPLGRSQFLKPSLCVSHELRSADEAAAHKVKATASSQSLNLAVKQDPIGLMEVLDLLFRDEIAQLYRLKTQLPDSPVRPQSPVEKANRPPSFRINIATFLDAYEIRLPLVPTLTYQISGVVARAACAANSSKEIIFDFDVKENSHEMQINVKNDSRTISLLQIPPTNGRVTLSQGQNGESILNVLCSVEVMRLDASAIYNLLTALNRPQISTAIEEVQQQAKSIQEHVEDIFGTSETTETTEVQKPSSNLVYAVHLAFAGLQVAAKTSLKSDTEAIAHVLFSMDKAYLRASNCHEIHGPILKYPEVHLNLRHVGFDIDRGTEGNMRSCGNFGASFTVSASSSPGDDGKDEWSFNFRSDDFDVNMSPETTSTAVDVLGYLGTKIKDLDTSRELDYLRKLRQSKPRISINDDEVLPEYTDILDSILGSVVYRFELRNIRASWNVADESGHQESDEEDLVLSIRLIEFGTRTKRSARLAIEDFQLQTVPPGQDRNIRSVHSALLPQIIFNIAYFSTPDARRLAFQAVGASLDLRLTSAFIVPAANLVESISLSAKNVRRASVQWNTEAAQNNNETATSKKPATAPKTENSRSIFGNKRLESLLVDADFAGAVVYVSSAKGSARPLRNDRPSLAGKYGQFTTDDTGSGAVLRSPGLAWKAEYRDNGKDDPALSGEVKIDASSNILYPSVVPLIMDIVASVKEVVRKDTDNEPAPKPEPPKLKPEKTGDEDNILTADPSAVLGRVKLNLGLRICRQEFSLSCQPIARVAATTSFESVYFTLNTVSSQEHGNFFAISGVLYKPQASVQHVYSRESTASFEVDTVTLSFMNSKHVSGTSGVSAILSVSPMKVSINAKQVQDFLLFREIWYPKDLRSADSAPPVPKLVTETSQGHLVQRYQQVAATAAFPWTATISIAALDVSVDMGQAIGKSVFEINNFWVSSKKTSDWEQNLCLGFDKIGIDCTGRLSGFIALQHFRLRTSIHWPKREEALNETPLVQASIAFNELRVKAAFDYQAFLIADITSLEFMMYNVRESSDGRGDRLVAIFDGDAVQVFGTATSAAQAVALYQAVQKLMQERRENFELSLKEIEKFMRRKSSAVRASVSAPTRVPKLPEDDTMAKSPISLDTDVVVTLKALNLGVFPNTFYDHQVFKMEALNAYARFAASIEQRRVHSILRMTLGQLRIGLAGVRNIEAPKTLSEMSVEDVVQRSTGSRGGTILKVPRVEAAMQTWQTPNSNHIDYLFKSAFEGKVEVGWNYSRISYIRGMWAKHNKSLEETWGRQLPLTAVKITGVPEAEEGQREGGEQQKITAEVNVPQSKYEYLALEPPIIETPQLRDMGEATPPLEWIGLHRDRLPNLTHQIVIVSLLELAGEVEDAYSRILVDEIRALMDKPTNVRNMSVIAHVDHGKSTLTDSLLAKAGIISTGKAGEARATDTRADEQERGITIKSTAISLYAQLEDEEDIKDIVGQKTDGRDFLINLIDSPGHVDFSSEVTAALRVTDGALVVVDTVEGVCVQTETVLRQALGERIKPVVIINKVDRALLELQISKEDLYQSFSRTIESVNVIISTYLDKTLGDLQVYPYKGTIAFGSGLHGWAFTVRQFAVRYAKKFGVDKNKMMERLWGDNYFNPHTKKWTKSGTYEGKQLERAFNQFILDPIFKIFAAVMNFKKDEIATLLDKLQLNLSSEDKQKEGKQLLKAVMRTFLPAADSLLEMMILHLPSPVTAQRYRVETLYEGPMDDEAAIGIRDCDPKGPLMLYVSKMVPTSDKGRFYAFGRVFSGVVRSGLKVRIQGPNYVPGKKDDLFIKAIQRTVLMMGGKVEPIDDMPAGNIVGLVGIDQFLLKSGTLTTSETAHNLKVMKFSVSPVVRRSVQVKNAQDLPKLVEGLKRLSKSDPCVLISTSESGEHVVAGAGELHLEICLNDLENDHAGVPLIISDPVVQYRETVQGKSSITALSKSPNKHNRLYMVAEPMDEELANAIEAGKVAPRDDFKARARVLADDFGWDVTDARKIWTFGPDGTGANLLVDQTKAVQYLNEIKDSVVSGFQWASREGPIAEEPMRAIRFNILDVTLHADAIHRGGGQIIPTARRVLYASALLAEPALQEPIFLVEIQVPETAMGGVYGVLTRRRGHVFNEEQRPGTPLFNIKAYLPVLESFGFNADLRQATSGQAFPQSVFSHYQVLPGGSPLDPTSKVGTIVTDMRKRKGIKVEVPGVENYYDKL</sequence>
<keyword evidence="5" id="KW-0251">Elongation factor</keyword>
<dbReference type="InterPro" id="IPR000640">
    <property type="entry name" value="EFG_V-like"/>
</dbReference>
<dbReference type="InterPro" id="IPR048636">
    <property type="entry name" value="Csf1_N"/>
</dbReference>
<dbReference type="InterPro" id="IPR041095">
    <property type="entry name" value="EFG_II"/>
</dbReference>
<feature type="compositionally biased region" description="Basic residues" evidence="9">
    <location>
        <begin position="545"/>
        <end position="556"/>
    </location>
</feature>
<dbReference type="InterPro" id="IPR009000">
    <property type="entry name" value="Transl_B-barrel_sf"/>
</dbReference>
<dbReference type="FunFam" id="3.30.230.10:FF:000006">
    <property type="entry name" value="Translation elongation factor 2"/>
    <property type="match status" value="1"/>
</dbReference>
<dbReference type="CDD" id="cd04096">
    <property type="entry name" value="eEF2_snRNP_like_C"/>
    <property type="match status" value="1"/>
</dbReference>
<dbReference type="GO" id="GO:0003924">
    <property type="term" value="F:GTPase activity"/>
    <property type="evidence" value="ECO:0007669"/>
    <property type="project" value="InterPro"/>
</dbReference>
<dbReference type="CDD" id="cd16261">
    <property type="entry name" value="EF2_snRNP_III"/>
    <property type="match status" value="1"/>
</dbReference>